<dbReference type="SUPFAM" id="SSF53448">
    <property type="entry name" value="Nucleotide-diphospho-sugar transferases"/>
    <property type="match status" value="1"/>
</dbReference>
<evidence type="ECO:0000256" key="3">
    <source>
        <dbReference type="ARBA" id="ARBA00023315"/>
    </source>
</evidence>
<comment type="catalytic activity">
    <reaction evidence="4">
        <text>alpha-D-glucosamine 1-phosphate + acetyl-CoA = N-acetyl-alpha-D-glucosamine 1-phosphate + CoA + H(+)</text>
        <dbReference type="Rhea" id="RHEA:13725"/>
        <dbReference type="ChEBI" id="CHEBI:15378"/>
        <dbReference type="ChEBI" id="CHEBI:57287"/>
        <dbReference type="ChEBI" id="CHEBI:57288"/>
        <dbReference type="ChEBI" id="CHEBI:57776"/>
        <dbReference type="ChEBI" id="CHEBI:58516"/>
        <dbReference type="EC" id="2.3.1.157"/>
    </reaction>
</comment>
<dbReference type="AlphaFoldDB" id="A0A7V0LUH9"/>
<dbReference type="EMBL" id="DRDR01000092">
    <property type="protein sequence ID" value="HDL60244.1"/>
    <property type="molecule type" value="Genomic_DNA"/>
</dbReference>
<dbReference type="InterPro" id="IPR050065">
    <property type="entry name" value="GlmU-like"/>
</dbReference>
<dbReference type="PANTHER" id="PTHR43584:SF3">
    <property type="entry name" value="BIFUNCTIONAL PROTEIN GLMU"/>
    <property type="match status" value="1"/>
</dbReference>
<comment type="catalytic activity">
    <reaction evidence="5">
        <text>N-acetyl-alpha-D-glucosamine 1-phosphate + UTP + H(+) = UDP-N-acetyl-alpha-D-glucosamine + diphosphate</text>
        <dbReference type="Rhea" id="RHEA:13509"/>
        <dbReference type="ChEBI" id="CHEBI:15378"/>
        <dbReference type="ChEBI" id="CHEBI:33019"/>
        <dbReference type="ChEBI" id="CHEBI:46398"/>
        <dbReference type="ChEBI" id="CHEBI:57705"/>
        <dbReference type="ChEBI" id="CHEBI:57776"/>
        <dbReference type="EC" id="2.7.7.23"/>
    </reaction>
</comment>
<gene>
    <name evidence="8" type="ORF">ENH14_02185</name>
</gene>
<evidence type="ECO:0000259" key="7">
    <source>
        <dbReference type="Pfam" id="PF00483"/>
    </source>
</evidence>
<dbReference type="GO" id="GO:0019134">
    <property type="term" value="F:glucosamine-1-phosphate N-acetyltransferase activity"/>
    <property type="evidence" value="ECO:0007669"/>
    <property type="project" value="UniProtKB-EC"/>
</dbReference>
<evidence type="ECO:0000256" key="6">
    <source>
        <dbReference type="ARBA" id="ARBA00049628"/>
    </source>
</evidence>
<evidence type="ECO:0000256" key="5">
    <source>
        <dbReference type="ARBA" id="ARBA00048493"/>
    </source>
</evidence>
<comment type="function">
    <text evidence="6">Catalyzes the last two sequential reactions in the de novo biosynthetic pathway for UDP-N-acetylglucosamine (UDP-GlcNAc). The C-terminal domain catalyzes the transfer of acetyl group from acetyl coenzyme A to glucosamine-1-phosphate (GlcN-1-P) to produce N-acetylglucosamine-1-phosphate (GlcNAc-1-P), which is converted into UDP-GlcNAc by the transfer of uridine 5-monophosphate (from uridine 5-triphosphate), a reaction catalyzed by the N-terminal domain.</text>
</comment>
<accession>A0A7V0LUH9</accession>
<reference evidence="8" key="1">
    <citation type="journal article" date="2020" name="mSystems">
        <title>Genome- and Community-Level Interaction Insights into Carbon Utilization and Element Cycling Functions of Hydrothermarchaeota in Hydrothermal Sediment.</title>
        <authorList>
            <person name="Zhou Z."/>
            <person name="Liu Y."/>
            <person name="Xu W."/>
            <person name="Pan J."/>
            <person name="Luo Z.H."/>
            <person name="Li M."/>
        </authorList>
    </citation>
    <scope>NUCLEOTIDE SEQUENCE [LARGE SCALE GENOMIC DNA]</scope>
    <source>
        <strain evidence="8">HyVt-28</strain>
    </source>
</reference>
<dbReference type="Pfam" id="PF00483">
    <property type="entry name" value="NTP_transferase"/>
    <property type="match status" value="1"/>
</dbReference>
<dbReference type="InterPro" id="IPR029044">
    <property type="entry name" value="Nucleotide-diphossugar_trans"/>
</dbReference>
<keyword evidence="1" id="KW-0808">Transferase</keyword>
<sequence>MRRNLENRDLYIALLAAGKAKRMNSGKSKVLHEICGKPLLHYPLEVAKNLNPKKIFVVIGGPYMEQVKEALKGENVQFVIQEEPLGTGDAVKRVQLYIDNTDSDLMVLPGDAPLLRIETARELFEFHRSRGAIATVLTAELPDPTGYGRIVRSIGDRIMMIVEEVDAFPEEKEIKEVNSGIYLFDTEALFEWLHEIRADNKQGEYYLTDVIEILQRRVGNVYAHKITDWEEILGINTRKQLSQAEKIMEKRIKNYWMDNGVTFLNPELTYIESDVYLEKDVIIYPFVSLMGKTYVESGARIGPNVVIKNTRIKKGSIILGPKFIEGNPDGD</sequence>
<keyword evidence="2" id="KW-0548">Nucleotidyltransferase</keyword>
<keyword evidence="3" id="KW-0012">Acyltransferase</keyword>
<dbReference type="CDD" id="cd02540">
    <property type="entry name" value="GT2_GlmU_N_bac"/>
    <property type="match status" value="1"/>
</dbReference>
<name>A0A7V0LUH9_UNCW3</name>
<evidence type="ECO:0000313" key="8">
    <source>
        <dbReference type="EMBL" id="HDL60244.1"/>
    </source>
</evidence>
<dbReference type="Proteomes" id="UP000886381">
    <property type="component" value="Unassembled WGS sequence"/>
</dbReference>
<protein>
    <recommendedName>
        <fullName evidence="7">Nucleotidyl transferase domain-containing protein</fullName>
    </recommendedName>
</protein>
<organism evidence="8">
    <name type="scientific">candidate division WOR-3 bacterium</name>
    <dbReference type="NCBI Taxonomy" id="2052148"/>
    <lineage>
        <taxon>Bacteria</taxon>
        <taxon>Bacteria division WOR-3</taxon>
    </lineage>
</organism>
<comment type="caution">
    <text evidence="8">The sequence shown here is derived from an EMBL/GenBank/DDBJ whole genome shotgun (WGS) entry which is preliminary data.</text>
</comment>
<feature type="domain" description="Nucleotidyl transferase" evidence="7">
    <location>
        <begin position="14"/>
        <end position="260"/>
    </location>
</feature>
<proteinExistence type="predicted"/>
<dbReference type="GO" id="GO:0003977">
    <property type="term" value="F:UDP-N-acetylglucosamine diphosphorylase activity"/>
    <property type="evidence" value="ECO:0007669"/>
    <property type="project" value="UniProtKB-EC"/>
</dbReference>
<evidence type="ECO:0000256" key="1">
    <source>
        <dbReference type="ARBA" id="ARBA00022679"/>
    </source>
</evidence>
<dbReference type="InterPro" id="IPR005835">
    <property type="entry name" value="NTP_transferase_dom"/>
</dbReference>
<dbReference type="Gene3D" id="2.160.10.10">
    <property type="entry name" value="Hexapeptide repeat proteins"/>
    <property type="match status" value="1"/>
</dbReference>
<dbReference type="PANTHER" id="PTHR43584">
    <property type="entry name" value="NUCLEOTIDYL TRANSFERASE"/>
    <property type="match status" value="1"/>
</dbReference>
<evidence type="ECO:0000256" key="4">
    <source>
        <dbReference type="ARBA" id="ARBA00048247"/>
    </source>
</evidence>
<dbReference type="Gene3D" id="3.90.550.10">
    <property type="entry name" value="Spore Coat Polysaccharide Biosynthesis Protein SpsA, Chain A"/>
    <property type="match status" value="1"/>
</dbReference>
<evidence type="ECO:0000256" key="2">
    <source>
        <dbReference type="ARBA" id="ARBA00022695"/>
    </source>
</evidence>